<organism evidence="1 2">
    <name type="scientific">Symbiodinium natans</name>
    <dbReference type="NCBI Taxonomy" id="878477"/>
    <lineage>
        <taxon>Eukaryota</taxon>
        <taxon>Sar</taxon>
        <taxon>Alveolata</taxon>
        <taxon>Dinophyceae</taxon>
        <taxon>Suessiales</taxon>
        <taxon>Symbiodiniaceae</taxon>
        <taxon>Symbiodinium</taxon>
    </lineage>
</organism>
<accession>A0A812LD38</accession>
<evidence type="ECO:0000313" key="2">
    <source>
        <dbReference type="Proteomes" id="UP000604046"/>
    </source>
</evidence>
<proteinExistence type="predicted"/>
<protein>
    <submittedName>
        <fullName evidence="1">Uncharacterized protein</fullName>
    </submittedName>
</protein>
<dbReference type="Proteomes" id="UP000604046">
    <property type="component" value="Unassembled WGS sequence"/>
</dbReference>
<name>A0A812LD38_9DINO</name>
<dbReference type="EMBL" id="CAJNDS010000891">
    <property type="protein sequence ID" value="CAE7239731.1"/>
    <property type="molecule type" value="Genomic_DNA"/>
</dbReference>
<dbReference type="AlphaFoldDB" id="A0A812LD38"/>
<reference evidence="1" key="1">
    <citation type="submission" date="2021-02" db="EMBL/GenBank/DDBJ databases">
        <authorList>
            <person name="Dougan E. K."/>
            <person name="Rhodes N."/>
            <person name="Thang M."/>
            <person name="Chan C."/>
        </authorList>
    </citation>
    <scope>NUCLEOTIDE SEQUENCE</scope>
</reference>
<evidence type="ECO:0000313" key="1">
    <source>
        <dbReference type="EMBL" id="CAE7239731.1"/>
    </source>
</evidence>
<comment type="caution">
    <text evidence="1">The sequence shown here is derived from an EMBL/GenBank/DDBJ whole genome shotgun (WGS) entry which is preliminary data.</text>
</comment>
<keyword evidence="2" id="KW-1185">Reference proteome</keyword>
<gene>
    <name evidence="1" type="ORF">SNAT2548_LOCUS10671</name>
</gene>
<sequence length="136" mass="14878">MAAVEAYVSAAYSAQVAATTSAPLFRGQQMLRFVMKQPGPSLVPDAAGKWVPGAPAAPTAHHALARLLVAETAQHWGSASGASRQRLKLARRSRAWHPWQATKLVQGFRCSSSWILQCRQRCWATLSMERGRPQQV</sequence>